<dbReference type="EMBL" id="KD148312">
    <property type="protein sequence ID" value="EMS57213.1"/>
    <property type="molecule type" value="Genomic_DNA"/>
</dbReference>
<evidence type="ECO:0000256" key="3">
    <source>
        <dbReference type="ARBA" id="ARBA00023242"/>
    </source>
</evidence>
<dbReference type="InterPro" id="IPR005818">
    <property type="entry name" value="Histone_H1/H5_H15"/>
</dbReference>
<dbReference type="STRING" id="4572.M7Z259"/>
<dbReference type="SMART" id="SM00384">
    <property type="entry name" value="AT_hook"/>
    <property type="match status" value="9"/>
</dbReference>
<dbReference type="PROSITE" id="PS00354">
    <property type="entry name" value="HMGI_Y"/>
    <property type="match status" value="1"/>
</dbReference>
<dbReference type="AlphaFoldDB" id="M7Z259"/>
<proteinExistence type="predicted"/>
<protein>
    <submittedName>
        <fullName evidence="5">Uncharacterized protein</fullName>
    </submittedName>
</protein>
<dbReference type="PRINTS" id="PR00929">
    <property type="entry name" value="ATHOOK"/>
</dbReference>
<sequence length="784" mass="83750">MVVGQERGPLVPVHPTNRDQKWLLERQTVLDSVTQHLHRAHQRMKAQVDKHRTERVFDVGELVFLKLQPYVQSSVVRRANHKLSFKYFGPYKILDKIGEVAYKLELPATSKIHPVFHVSQLKKVPVQVLQSRVRQVGQKTVAQGLILWSGSSPDEATWEDLESPRQQFPRAAAWGQAISQRRGNVSEPLSTQIFQQAVKITSAKKGCANFSLSIEHNLAHVIPSLPINLEKIPNPLTRIIVEEKMIPIFPGMITYALAQLGGASARSAIAGFIAARFTGLPVSHDALLSAHLRRLVAEGVLCTSGFSYLFSSHHQPPESNSPDLDSDDQSGSGFHFHLHSSSDDDDDDDDAYTPLLHLPVPVPVPVPVLGEKRGRGRPRNSSPANAAGRPRKAAAATPGEPCPAPAKGEPTEHSGAGLGSVLLSGKPKRGRGRPRKLQRVGPSPSTGGGGGGGRIKRGPGRPTKEDQQSQAAAAKHPPTPTASSTGGIAKIKRGPGRPRKEEQQSQAAAAAAQHPPTPTASSTGGIAKIKRGPGRPRKEEQQSQAAAAQHPPTPTASSTGGIIKIKRGRGRPRKEEEQQSQEATMPLPTPPASRGFKVGCGRPMLAPTSHLETHGGPPRNRRPIIIEKLPPAARWSVDAMPSEIKRPRIYRPSAETGDATPAPETVDAASSGIKIEGVQPQVDKPTAPMPAEAGDARSAGIKRGRGRPRKDKPAAAAAAMLAQTEAVDAVSTGMKGALENPISGYVVSTGTKGALEKPSSAGDIVSVVMKRGRGRPRKEQLAFD</sequence>
<dbReference type="Pfam" id="PF24626">
    <property type="entry name" value="SH3_Tf2-1"/>
    <property type="match status" value="1"/>
</dbReference>
<evidence type="ECO:0000256" key="4">
    <source>
        <dbReference type="SAM" id="MobiDB-lite"/>
    </source>
</evidence>
<evidence type="ECO:0000256" key="2">
    <source>
        <dbReference type="ARBA" id="ARBA00023125"/>
    </source>
</evidence>
<dbReference type="GO" id="GO:0003690">
    <property type="term" value="F:double-stranded DNA binding"/>
    <property type="evidence" value="ECO:0007669"/>
    <property type="project" value="TreeGrafter"/>
</dbReference>
<dbReference type="GO" id="GO:0000786">
    <property type="term" value="C:nucleosome"/>
    <property type="evidence" value="ECO:0007669"/>
    <property type="project" value="InterPro"/>
</dbReference>
<feature type="compositionally biased region" description="Low complexity" evidence="4">
    <location>
        <begin position="383"/>
        <end position="396"/>
    </location>
</feature>
<feature type="compositionally biased region" description="Low complexity" evidence="4">
    <location>
        <begin position="542"/>
        <end position="563"/>
    </location>
</feature>
<dbReference type="GO" id="GO:0006355">
    <property type="term" value="P:regulation of DNA-templated transcription"/>
    <property type="evidence" value="ECO:0007669"/>
    <property type="project" value="InterPro"/>
</dbReference>
<dbReference type="GO" id="GO:0030261">
    <property type="term" value="P:chromosome condensation"/>
    <property type="evidence" value="ECO:0007669"/>
    <property type="project" value="TreeGrafter"/>
</dbReference>
<dbReference type="GO" id="GO:0031492">
    <property type="term" value="F:nucleosomal DNA binding"/>
    <property type="evidence" value="ECO:0007669"/>
    <property type="project" value="TreeGrafter"/>
</dbReference>
<accession>M7Z259</accession>
<keyword evidence="2" id="KW-0238">DNA-binding</keyword>
<feature type="compositionally biased region" description="Low complexity" evidence="4">
    <location>
        <begin position="471"/>
        <end position="485"/>
    </location>
</feature>
<feature type="region of interest" description="Disordered" evidence="4">
    <location>
        <begin position="313"/>
        <end position="624"/>
    </location>
</feature>
<evidence type="ECO:0000256" key="1">
    <source>
        <dbReference type="ARBA" id="ARBA00004123"/>
    </source>
</evidence>
<dbReference type="Pfam" id="PF02178">
    <property type="entry name" value="AT_hook"/>
    <property type="match status" value="6"/>
</dbReference>
<dbReference type="PANTHER" id="PTHR11467:SF166">
    <property type="entry name" value="OS05G0597200 PROTEIN"/>
    <property type="match status" value="1"/>
</dbReference>
<feature type="compositionally biased region" description="Polar residues" evidence="4">
    <location>
        <begin position="313"/>
        <end position="323"/>
    </location>
</feature>
<comment type="subcellular location">
    <subcellularLocation>
        <location evidence="1">Nucleus</location>
    </subcellularLocation>
</comment>
<dbReference type="InterPro" id="IPR000637">
    <property type="entry name" value="HMGI/Y_DNA-bd_CS"/>
</dbReference>
<feature type="compositionally biased region" description="Basic residues" evidence="4">
    <location>
        <begin position="426"/>
        <end position="438"/>
    </location>
</feature>
<dbReference type="InterPro" id="IPR017956">
    <property type="entry name" value="AT_hook_DNA-bd_motif"/>
</dbReference>
<reference evidence="5" key="1">
    <citation type="journal article" date="2013" name="Nature">
        <title>Draft genome of the wheat A-genome progenitor Triticum urartu.</title>
        <authorList>
            <person name="Ling H.Q."/>
            <person name="Zhao S."/>
            <person name="Liu D."/>
            <person name="Wang J."/>
            <person name="Sun H."/>
            <person name="Zhang C."/>
            <person name="Fan H."/>
            <person name="Li D."/>
            <person name="Dong L."/>
            <person name="Tao Y."/>
            <person name="Gao C."/>
            <person name="Wu H."/>
            <person name="Li Y."/>
            <person name="Cui Y."/>
            <person name="Guo X."/>
            <person name="Zheng S."/>
            <person name="Wang B."/>
            <person name="Yu K."/>
            <person name="Liang Q."/>
            <person name="Yang W."/>
            <person name="Lou X."/>
            <person name="Chen J."/>
            <person name="Feng M."/>
            <person name="Jian J."/>
            <person name="Zhang X."/>
            <person name="Luo G."/>
            <person name="Jiang Y."/>
            <person name="Liu J."/>
            <person name="Wang Z."/>
            <person name="Sha Y."/>
            <person name="Zhang B."/>
            <person name="Wu H."/>
            <person name="Tang D."/>
            <person name="Shen Q."/>
            <person name="Xue P."/>
            <person name="Zou S."/>
            <person name="Wang X."/>
            <person name="Liu X."/>
            <person name="Wang F."/>
            <person name="Yang Y."/>
            <person name="An X."/>
            <person name="Dong Z."/>
            <person name="Zhang K."/>
            <person name="Zhang X."/>
            <person name="Luo M.C."/>
            <person name="Dvorak J."/>
            <person name="Tong Y."/>
            <person name="Wang J."/>
            <person name="Yang H."/>
            <person name="Li Z."/>
            <person name="Wang D."/>
            <person name="Zhang A."/>
            <person name="Wang J."/>
        </authorList>
    </citation>
    <scope>NUCLEOTIDE SEQUENCE</scope>
</reference>
<dbReference type="PANTHER" id="PTHR11467">
    <property type="entry name" value="HISTONE H1"/>
    <property type="match status" value="1"/>
</dbReference>
<dbReference type="SMART" id="SM00526">
    <property type="entry name" value="H15"/>
    <property type="match status" value="1"/>
</dbReference>
<keyword evidence="3" id="KW-0539">Nucleus</keyword>
<feature type="region of interest" description="Disordered" evidence="4">
    <location>
        <begin position="646"/>
        <end position="717"/>
    </location>
</feature>
<dbReference type="GO" id="GO:0005730">
    <property type="term" value="C:nucleolus"/>
    <property type="evidence" value="ECO:0007669"/>
    <property type="project" value="TreeGrafter"/>
</dbReference>
<dbReference type="GO" id="GO:0045910">
    <property type="term" value="P:negative regulation of DNA recombination"/>
    <property type="evidence" value="ECO:0007669"/>
    <property type="project" value="TreeGrafter"/>
</dbReference>
<dbReference type="GO" id="GO:0006334">
    <property type="term" value="P:nucleosome assembly"/>
    <property type="evidence" value="ECO:0007669"/>
    <property type="project" value="InterPro"/>
</dbReference>
<evidence type="ECO:0000313" key="5">
    <source>
        <dbReference type="EMBL" id="EMS57213.1"/>
    </source>
</evidence>
<name>M7Z259_TRIUA</name>
<dbReference type="OMA" id="HRAHQRM"/>
<dbReference type="eggNOG" id="KOG0017">
    <property type="taxonomic scope" value="Eukaryota"/>
</dbReference>
<dbReference type="InterPro" id="IPR056924">
    <property type="entry name" value="SH3_Tf2-1"/>
</dbReference>
<gene>
    <name evidence="5" type="ORF">TRIUR3_30242</name>
</gene>
<feature type="compositionally biased region" description="Basic residues" evidence="4">
    <location>
        <begin position="700"/>
        <end position="710"/>
    </location>
</feature>
<feature type="compositionally biased region" description="Low complexity" evidence="4">
    <location>
        <begin position="504"/>
        <end position="523"/>
    </location>
</feature>
<organism evidence="5">
    <name type="scientific">Triticum urartu</name>
    <name type="common">Red wild einkorn</name>
    <name type="synonym">Crithodium urartu</name>
    <dbReference type="NCBI Taxonomy" id="4572"/>
    <lineage>
        <taxon>Eukaryota</taxon>
        <taxon>Viridiplantae</taxon>
        <taxon>Streptophyta</taxon>
        <taxon>Embryophyta</taxon>
        <taxon>Tracheophyta</taxon>
        <taxon>Spermatophyta</taxon>
        <taxon>Magnoliopsida</taxon>
        <taxon>Liliopsida</taxon>
        <taxon>Poales</taxon>
        <taxon>Poaceae</taxon>
        <taxon>BOP clade</taxon>
        <taxon>Pooideae</taxon>
        <taxon>Triticodae</taxon>
        <taxon>Triticeae</taxon>
        <taxon>Triticinae</taxon>
        <taxon>Triticum</taxon>
    </lineage>
</organism>